<sequence>MLRSNHKLRFLEDILEYKKSYEISTKNYFLSLAILSTRFKQFFWLFWLDQSRSSRNESISKDFDKGSFRLLDNVADRSSFGPFSSVSVGPFSSVSVGPFSSVSVGPFSSVSVGPFSSVSVGPFSSVSFGPFSSVSVGPFSSTSDRDDLAVTIYSPLSVTMEKISELVKKLTLKGEKASEIRKKAIEMYPEEIVPTLGLIQLKALRARQYRLKKKTKRLYTGYFVRRYSSSQKVTAVIKEFIRNQIEISKGFTSAREIALEVRRVFSVKLALSTICYYRKKMGYVYRRARAMPNLNLAKKKQRELFAKRYKSFDTNRFIFADETKIEINTFPLYHFRQKTSKPSCVGVREKSSLKLFTSNLNQHSYKYILEYYLLPFVRTKFSREELDRCFLIQDNDPKHNSNLCSSFLRENGIRWLRTPANSADFNPIEMLWSDLKTFVRRKQCRSISELTAAIGEFEKNLNAAKCEKLGKHLKKVLTIVAKNKGEWSNE</sequence>
<proteinExistence type="predicted"/>
<reference evidence="2 3" key="1">
    <citation type="journal article" date="2018" name="Sci. Rep.">
        <title>Genomic signatures of local adaptation to the degree of environmental predictability in rotifers.</title>
        <authorList>
            <person name="Franch-Gras L."/>
            <person name="Hahn C."/>
            <person name="Garcia-Roger E.M."/>
            <person name="Carmona M.J."/>
            <person name="Serra M."/>
            <person name="Gomez A."/>
        </authorList>
    </citation>
    <scope>NUCLEOTIDE SEQUENCE [LARGE SCALE GENOMIC DNA]</scope>
    <source>
        <strain evidence="2">HYR1</strain>
    </source>
</reference>
<dbReference type="PANTHER" id="PTHR35151">
    <property type="entry name" value="ELONGATION FACTOR 1 BETA CENTRAL ACIDIC REGION EUKARYOTE DOMAIN-CONTAINING PROTEIN"/>
    <property type="match status" value="1"/>
</dbReference>
<keyword evidence="3" id="KW-1185">Reference proteome</keyword>
<evidence type="ECO:0000259" key="1">
    <source>
        <dbReference type="Pfam" id="PF13358"/>
    </source>
</evidence>
<dbReference type="Gene3D" id="3.30.420.10">
    <property type="entry name" value="Ribonuclease H-like superfamily/Ribonuclease H"/>
    <property type="match status" value="1"/>
</dbReference>
<feature type="domain" description="Tc1-like transposase DDE" evidence="1">
    <location>
        <begin position="380"/>
        <end position="450"/>
    </location>
</feature>
<evidence type="ECO:0000313" key="3">
    <source>
        <dbReference type="Proteomes" id="UP000276133"/>
    </source>
</evidence>
<dbReference type="InterPro" id="IPR036397">
    <property type="entry name" value="RNaseH_sf"/>
</dbReference>
<dbReference type="GO" id="GO:0003676">
    <property type="term" value="F:nucleic acid binding"/>
    <property type="evidence" value="ECO:0007669"/>
    <property type="project" value="InterPro"/>
</dbReference>
<name>A0A3M7RDR4_BRAPC</name>
<dbReference type="OrthoDB" id="10006939at2759"/>
<dbReference type="InterPro" id="IPR038717">
    <property type="entry name" value="Tc1-like_DDE_dom"/>
</dbReference>
<comment type="caution">
    <text evidence="2">The sequence shown here is derived from an EMBL/GenBank/DDBJ whole genome shotgun (WGS) entry which is preliminary data.</text>
</comment>
<dbReference type="Proteomes" id="UP000276133">
    <property type="component" value="Unassembled WGS sequence"/>
</dbReference>
<gene>
    <name evidence="2" type="ORF">BpHYR1_023235</name>
</gene>
<dbReference type="Pfam" id="PF13358">
    <property type="entry name" value="DDE_3"/>
    <property type="match status" value="1"/>
</dbReference>
<protein>
    <submittedName>
        <fullName evidence="2">Transposable element Tcb2 transposase</fullName>
    </submittedName>
</protein>
<evidence type="ECO:0000313" key="2">
    <source>
        <dbReference type="EMBL" id="RNA21666.1"/>
    </source>
</evidence>
<dbReference type="AlphaFoldDB" id="A0A3M7RDR4"/>
<accession>A0A3M7RDR4</accession>
<dbReference type="PANTHER" id="PTHR35151:SF2">
    <property type="entry name" value="ELONGATION FACTOR 1 BETA CENTRAL ACIDIC REGION EUKARYOTE DOMAIN-CONTAINING PROTEIN"/>
    <property type="match status" value="1"/>
</dbReference>
<dbReference type="EMBL" id="REGN01003628">
    <property type="protein sequence ID" value="RNA21666.1"/>
    <property type="molecule type" value="Genomic_DNA"/>
</dbReference>
<organism evidence="2 3">
    <name type="scientific">Brachionus plicatilis</name>
    <name type="common">Marine rotifer</name>
    <name type="synonym">Brachionus muelleri</name>
    <dbReference type="NCBI Taxonomy" id="10195"/>
    <lineage>
        <taxon>Eukaryota</taxon>
        <taxon>Metazoa</taxon>
        <taxon>Spiralia</taxon>
        <taxon>Gnathifera</taxon>
        <taxon>Rotifera</taxon>
        <taxon>Eurotatoria</taxon>
        <taxon>Monogononta</taxon>
        <taxon>Pseudotrocha</taxon>
        <taxon>Ploima</taxon>
        <taxon>Brachionidae</taxon>
        <taxon>Brachionus</taxon>
    </lineage>
</organism>